<feature type="compositionally biased region" description="Basic and acidic residues" evidence="2">
    <location>
        <begin position="293"/>
        <end position="318"/>
    </location>
</feature>
<proteinExistence type="predicted"/>
<feature type="compositionally biased region" description="Basic and acidic residues" evidence="2">
    <location>
        <begin position="1263"/>
        <end position="1278"/>
    </location>
</feature>
<keyword evidence="4" id="KW-1185">Reference proteome</keyword>
<evidence type="ECO:0000313" key="4">
    <source>
        <dbReference type="Proteomes" id="UP000230069"/>
    </source>
</evidence>
<feature type="coiled-coil region" evidence="1">
    <location>
        <begin position="805"/>
        <end position="836"/>
    </location>
</feature>
<dbReference type="InParanoid" id="A0A2G5DHV4"/>
<feature type="region of interest" description="Disordered" evidence="2">
    <location>
        <begin position="877"/>
        <end position="896"/>
    </location>
</feature>
<feature type="region of interest" description="Disordered" evidence="2">
    <location>
        <begin position="216"/>
        <end position="237"/>
    </location>
</feature>
<organism evidence="3 4">
    <name type="scientific">Aquilegia coerulea</name>
    <name type="common">Rocky mountain columbine</name>
    <dbReference type="NCBI Taxonomy" id="218851"/>
    <lineage>
        <taxon>Eukaryota</taxon>
        <taxon>Viridiplantae</taxon>
        <taxon>Streptophyta</taxon>
        <taxon>Embryophyta</taxon>
        <taxon>Tracheophyta</taxon>
        <taxon>Spermatophyta</taxon>
        <taxon>Magnoliopsida</taxon>
        <taxon>Ranunculales</taxon>
        <taxon>Ranunculaceae</taxon>
        <taxon>Thalictroideae</taxon>
        <taxon>Aquilegia</taxon>
    </lineage>
</organism>
<feature type="region of interest" description="Disordered" evidence="2">
    <location>
        <begin position="731"/>
        <end position="780"/>
    </location>
</feature>
<dbReference type="OrthoDB" id="767933at2759"/>
<accession>A0A2G5DHV4</accession>
<feature type="compositionally biased region" description="Basic and acidic residues" evidence="2">
    <location>
        <begin position="740"/>
        <end position="752"/>
    </location>
</feature>
<feature type="region of interest" description="Disordered" evidence="2">
    <location>
        <begin position="993"/>
        <end position="1159"/>
    </location>
</feature>
<feature type="region of interest" description="Disordered" evidence="2">
    <location>
        <begin position="249"/>
        <end position="332"/>
    </location>
</feature>
<dbReference type="STRING" id="218851.A0A2G5DHV4"/>
<feature type="compositionally biased region" description="Basic and acidic residues" evidence="2">
    <location>
        <begin position="1122"/>
        <end position="1136"/>
    </location>
</feature>
<evidence type="ECO:0008006" key="5">
    <source>
        <dbReference type="Google" id="ProtNLM"/>
    </source>
</evidence>
<gene>
    <name evidence="3" type="ORF">AQUCO_02000500v1</name>
</gene>
<dbReference type="FunCoup" id="A0A2G5DHV4">
    <property type="interactions" value="382"/>
</dbReference>
<feature type="region of interest" description="Disordered" evidence="2">
    <location>
        <begin position="1240"/>
        <end position="1366"/>
    </location>
</feature>
<feature type="compositionally biased region" description="Basic and acidic residues" evidence="2">
    <location>
        <begin position="759"/>
        <end position="771"/>
    </location>
</feature>
<feature type="region of interest" description="Disordered" evidence="2">
    <location>
        <begin position="1425"/>
        <end position="1460"/>
    </location>
</feature>
<keyword evidence="1" id="KW-0175">Coiled coil</keyword>
<evidence type="ECO:0000256" key="1">
    <source>
        <dbReference type="SAM" id="Coils"/>
    </source>
</evidence>
<feature type="compositionally biased region" description="Acidic residues" evidence="2">
    <location>
        <begin position="1240"/>
        <end position="1250"/>
    </location>
</feature>
<dbReference type="PANTHER" id="PTHR31008">
    <property type="entry name" value="COP1-INTERACTING PROTEIN-RELATED"/>
    <property type="match status" value="1"/>
</dbReference>
<dbReference type="PANTHER" id="PTHR31008:SF15">
    <property type="entry name" value="GPI-ANCHORED ADHESIN-LIKE PROTEIN"/>
    <property type="match status" value="1"/>
</dbReference>
<feature type="compositionally biased region" description="Polar residues" evidence="2">
    <location>
        <begin position="1043"/>
        <end position="1057"/>
    </location>
</feature>
<feature type="compositionally biased region" description="Polar residues" evidence="2">
    <location>
        <begin position="529"/>
        <end position="540"/>
    </location>
</feature>
<name>A0A2G5DHV4_AQUCA</name>
<feature type="compositionally biased region" description="Polar residues" evidence="2">
    <location>
        <begin position="1108"/>
        <end position="1121"/>
    </location>
</feature>
<protein>
    <recommendedName>
        <fullName evidence="5">COP1-interacting protein 7</fullName>
    </recommendedName>
</protein>
<feature type="compositionally biased region" description="Low complexity" evidence="2">
    <location>
        <begin position="249"/>
        <end position="275"/>
    </location>
</feature>
<dbReference type="EMBL" id="KZ305037">
    <property type="protein sequence ID" value="PIA43091.1"/>
    <property type="molecule type" value="Genomic_DNA"/>
</dbReference>
<dbReference type="Proteomes" id="UP000230069">
    <property type="component" value="Unassembled WGS sequence"/>
</dbReference>
<feature type="region of interest" description="Disordered" evidence="2">
    <location>
        <begin position="514"/>
        <end position="540"/>
    </location>
</feature>
<feature type="compositionally biased region" description="Polar residues" evidence="2">
    <location>
        <begin position="276"/>
        <end position="290"/>
    </location>
</feature>
<feature type="compositionally biased region" description="Polar residues" evidence="2">
    <location>
        <begin position="885"/>
        <end position="896"/>
    </location>
</feature>
<evidence type="ECO:0000256" key="2">
    <source>
        <dbReference type="SAM" id="MobiDB-lite"/>
    </source>
</evidence>
<reference evidence="3 4" key="1">
    <citation type="submission" date="2017-09" db="EMBL/GenBank/DDBJ databases">
        <title>WGS assembly of Aquilegia coerulea Goldsmith.</title>
        <authorList>
            <person name="Hodges S."/>
            <person name="Kramer E."/>
            <person name="Nordborg M."/>
            <person name="Tomkins J."/>
            <person name="Borevitz J."/>
            <person name="Derieg N."/>
            <person name="Yan J."/>
            <person name="Mihaltcheva S."/>
            <person name="Hayes R.D."/>
            <person name="Rokhsar D."/>
        </authorList>
    </citation>
    <scope>NUCLEOTIDE SEQUENCE [LARGE SCALE GENOMIC DNA]</scope>
    <source>
        <strain evidence="4">cv. Goldsmith</strain>
    </source>
</reference>
<sequence>MRSDTALDYAVFQLSPKRSRCELFVSGDGNIEKLASGLLKPFVAHLTVAEEQVAKKVPSIKLEVNKRKNEGTWFTKGTLERFVRFVSTPEVLELVITFDAEMSQLEAARRIYLQGAGNQLSSDTGGDGTGASTSADITKKELLRAIDVRLVAVRQDLTTACARASAAGFTVDTVSELQLFAERFGAHRLSEACAKFMSLSQKRPDLVNPWKLQVDDRAVRSSSESDMSIDDPNEENITIGANVPHQFQQQLQNQYQHHQQSEQQTSQDQDASQHQPSTSEQADSSITFPRQHSLREPSSKKDEGKITDGPPIEKKDVDALLEPPRLSHPARRLSVQDRINLFENKQKEQGTGSGSKVVVTKSVELRRLSSDVSSSGQAVEKAVLRRWSGASDMSMDLSSEKKDTESSASTPCSTSNSLNQTSIYPSASVAKDSKVLKDTATSSMSKVTVLSGPGEDSQLKDQYFSQTNIEDFSGKEDTIGLRNQIGSEMLSRAFSGRSDGVGSKDITNFKTESRVSFDSSEGDGLKDQPPTQHQLKTSSVQLEEDRWKSQVPAETRIQSKNSLDRTKDIDLIEQAVSQSSFRSFPRESEQVLKGQAVYQPLYKTSSDVSESVGTKDHISALANFGPPLVKTANVGSNERTASKIQSKASISKTDDVISLDQISQVPFNAFPGSVSENVKFKPQPGNLLKASLTTVVDSGVTSEDDALTLQSQWNSFPGKSEDVVKKDAVFPRLQGGGHPSRVEGSSRQEIKLKRQSSGSEKRHNLPGRRGETTVNGNQPDLHGKVNASSEMSDCISTAAVEQVQKTRLSKGNQELNEELQNKANDLEKLFAAHKLRVPGDQSATGRRSKPIEVQAEQVGDAVFRKQMEVIPLQIPKKPSMREPLGTSNDVLDSNPNLPMRMIDNQDHCNIAEVGYPEEARGKLYDSYMRKREAKLREEWSSNRGQKEAKMKAMQDYLESSSAEMKAKFSGSADRHDSVLNAFRRAEKLRSFNIRSAMKNREQHPIGSLMSEEDEDLSEHTRERSFGETIPGEDGSAKSILSKRLSSNRTTYSSTPRTSAALFSRSSARPSYMNSERRRSHQENPLAQSVPDFSDLRKENTRPSPGISKLTTRSQPRSTRSKSISEDLPLVKEEKPRRSQSMRKNSAGPPEMKDLSSPNSEGIVLTQLKFDKEQAEQCLYNKVLKNGESKPFLRKGNGIRPGAGAGIAKLKASMASENLKTEEDVDELEDQFEDSVDMILGEEEDSEAVFDDESRAAEYPTDSDNEKPGISKESVRSGDPELGNGELLRSFGSANPDSVDEVAAAEPSMFHTAVEPVQDSPGESPASWNSRGHHPFSYAQETSDIDAFAESPMGSPASWNSHSHNQIEADAARMRKKWGSAQKTILVSNTSNHQTRKDVTKGFKRLLKFGRKSRGTESLVDWISATTSEGDDDTEDGCDLSNRSSEDLRKSRMGFSQDGFNDGDLFNEQVQALRSSIPTPPANFKLREEHLSGSSLKAPRSFFSLSSFRSKGSESKPR</sequence>
<feature type="region of interest" description="Disordered" evidence="2">
    <location>
        <begin position="393"/>
        <end position="420"/>
    </location>
</feature>
<evidence type="ECO:0000313" key="3">
    <source>
        <dbReference type="EMBL" id="PIA43091.1"/>
    </source>
</evidence>
<feature type="compositionally biased region" description="Acidic residues" evidence="2">
    <location>
        <begin position="1428"/>
        <end position="1437"/>
    </location>
</feature>
<feature type="compositionally biased region" description="Polar residues" evidence="2">
    <location>
        <begin position="1063"/>
        <end position="1073"/>
    </location>
</feature>
<feature type="compositionally biased region" description="Low complexity" evidence="2">
    <location>
        <begin position="406"/>
        <end position="417"/>
    </location>
</feature>